<name>A0ABR3FB98_9AGAR</name>
<comment type="caution">
    <text evidence="1">The sequence shown here is derived from an EMBL/GenBank/DDBJ whole genome shotgun (WGS) entry which is preliminary data.</text>
</comment>
<protein>
    <submittedName>
        <fullName evidence="1">Uncharacterized protein</fullName>
    </submittedName>
</protein>
<accession>A0ABR3FB98</accession>
<gene>
    <name evidence="1" type="ORF">V5O48_009578</name>
</gene>
<proteinExistence type="predicted"/>
<dbReference type="EMBL" id="JBAHYK010000635">
    <property type="protein sequence ID" value="KAL0572386.1"/>
    <property type="molecule type" value="Genomic_DNA"/>
</dbReference>
<dbReference type="Proteomes" id="UP001465976">
    <property type="component" value="Unassembled WGS sequence"/>
</dbReference>
<evidence type="ECO:0000313" key="1">
    <source>
        <dbReference type="EMBL" id="KAL0572386.1"/>
    </source>
</evidence>
<organism evidence="1 2">
    <name type="scientific">Marasmius crinis-equi</name>
    <dbReference type="NCBI Taxonomy" id="585013"/>
    <lineage>
        <taxon>Eukaryota</taxon>
        <taxon>Fungi</taxon>
        <taxon>Dikarya</taxon>
        <taxon>Basidiomycota</taxon>
        <taxon>Agaricomycotina</taxon>
        <taxon>Agaricomycetes</taxon>
        <taxon>Agaricomycetidae</taxon>
        <taxon>Agaricales</taxon>
        <taxon>Marasmiineae</taxon>
        <taxon>Marasmiaceae</taxon>
        <taxon>Marasmius</taxon>
    </lineage>
</organism>
<evidence type="ECO:0000313" key="2">
    <source>
        <dbReference type="Proteomes" id="UP001465976"/>
    </source>
</evidence>
<reference evidence="1 2" key="1">
    <citation type="submission" date="2024-02" db="EMBL/GenBank/DDBJ databases">
        <title>A draft genome for the cacao thread blight pathogen Marasmius crinis-equi.</title>
        <authorList>
            <person name="Cohen S.P."/>
            <person name="Baruah I.K."/>
            <person name="Amoako-Attah I."/>
            <person name="Bukari Y."/>
            <person name="Meinhardt L.W."/>
            <person name="Bailey B.A."/>
        </authorList>
    </citation>
    <scope>NUCLEOTIDE SEQUENCE [LARGE SCALE GENOMIC DNA]</scope>
    <source>
        <strain evidence="1 2">GH-76</strain>
    </source>
</reference>
<sequence length="255" mass="28071">MALDDNIWELRTGLNSAWAFEDQPKFGLPAGYTVEQIQGLLKVDLASFVSVTETIIDKMISALEDTVRVLEDCNKNGLSIAFTTLLESIAIPKSFCETTASGAPHTTVKEAMQGIRREMVHLAQGVADHLKTVEILSRTTRDLGASMRAHNALHSSVSPGTSMAHIRADLGDVLAQECERTEKKLAAATISLVSLARSLRVLVEEKEPDSLHIIDAESVRPGVEKLKEVRQKAKEEASVAYLLREPRSWQDREDP</sequence>
<keyword evidence="2" id="KW-1185">Reference proteome</keyword>